<dbReference type="EMBL" id="CAJNIZ010036347">
    <property type="protein sequence ID" value="CAE7564898.1"/>
    <property type="molecule type" value="Genomic_DNA"/>
</dbReference>
<evidence type="ECO:0000313" key="3">
    <source>
        <dbReference type="Proteomes" id="UP000649617"/>
    </source>
</evidence>
<reference evidence="2" key="1">
    <citation type="submission" date="2021-02" db="EMBL/GenBank/DDBJ databases">
        <authorList>
            <person name="Dougan E. K."/>
            <person name="Rhodes N."/>
            <person name="Thang M."/>
            <person name="Chan C."/>
        </authorList>
    </citation>
    <scope>NUCLEOTIDE SEQUENCE</scope>
</reference>
<organism evidence="2 3">
    <name type="scientific">Symbiodinium pilosum</name>
    <name type="common">Dinoflagellate</name>
    <dbReference type="NCBI Taxonomy" id="2952"/>
    <lineage>
        <taxon>Eukaryota</taxon>
        <taxon>Sar</taxon>
        <taxon>Alveolata</taxon>
        <taxon>Dinophyceae</taxon>
        <taxon>Suessiales</taxon>
        <taxon>Symbiodiniaceae</taxon>
        <taxon>Symbiodinium</taxon>
    </lineage>
</organism>
<dbReference type="OrthoDB" id="21221at2759"/>
<feature type="coiled-coil region" evidence="1">
    <location>
        <begin position="195"/>
        <end position="222"/>
    </location>
</feature>
<name>A0A812UE97_SYMPI</name>
<dbReference type="AlphaFoldDB" id="A0A812UE97"/>
<sequence length="524" mass="57762">MVLEQQSKVASERQTQELEAMAKERAQHFALLKSRIDRVEAAELDLTRHMEQMNAAVGELKAQVKKLEAQQEGLQKQGAEIRSQSALLSKLQSKVKEVEDEVQKAAAGLHQETASREKAVEEAWRKNKQDLQTEMTKLEQKMAKLTSDSVATNKADMLHEISNQVGQVQQENATGLKKLETSLKQNISASQTYVQQQLNTQLQDMQHNLQEFLRKQDAALQQRFQKELEAHAASVKQHQDALSGKLESINAGQVAVGRTLQKTGQDLQVCQETQATFRDTVERRIGELSVDFQKVKVSQQVALSQEKITSEIRSLREGIDSIKLSVDAEKAPSRPCSPSGEVRPGPLLRPLYVRPAPVAAVAAAPPWQGVRVRSISPTSRAPVLQHAQPAVPAGFLPPASPEQVEQKPAEVISISCHSIPGVPVISGDYHLVSGETANGMPLWKHTTSDLWLYCGTNRRWFVGGHDAKDWKFRCEAGFIYSEPVPNGAMPDRAVGTWARFQGGIFLADPSITVKALPGLPDSGN</sequence>
<keyword evidence="3" id="KW-1185">Reference proteome</keyword>
<comment type="caution">
    <text evidence="2">The sequence shown here is derived from an EMBL/GenBank/DDBJ whole genome shotgun (WGS) entry which is preliminary data.</text>
</comment>
<accession>A0A812UE97</accession>
<evidence type="ECO:0000256" key="1">
    <source>
        <dbReference type="SAM" id="Coils"/>
    </source>
</evidence>
<dbReference type="Proteomes" id="UP000649617">
    <property type="component" value="Unassembled WGS sequence"/>
</dbReference>
<evidence type="ECO:0000313" key="2">
    <source>
        <dbReference type="EMBL" id="CAE7564898.1"/>
    </source>
</evidence>
<keyword evidence="1" id="KW-0175">Coiled coil</keyword>
<gene>
    <name evidence="2" type="ORF">SPIL2461_LOCUS15144</name>
</gene>
<protein>
    <submittedName>
        <fullName evidence="2">Uncharacterized protein</fullName>
    </submittedName>
</protein>
<feature type="coiled-coil region" evidence="1">
    <location>
        <begin position="50"/>
        <end position="148"/>
    </location>
</feature>
<proteinExistence type="predicted"/>